<dbReference type="PANTHER" id="PTHR30249:SF0">
    <property type="entry name" value="PLASTIDAL GLYCOLATE_GLYCERATE TRANSLOCATOR 1, CHLOROPLASTIC"/>
    <property type="match status" value="1"/>
</dbReference>
<feature type="transmembrane region" description="Helical" evidence="5">
    <location>
        <begin position="74"/>
        <end position="93"/>
    </location>
</feature>
<feature type="transmembrane region" description="Helical" evidence="5">
    <location>
        <begin position="215"/>
        <end position="242"/>
    </location>
</feature>
<dbReference type="STRING" id="1770053.SAMN05216551_108116"/>
<evidence type="ECO:0000256" key="4">
    <source>
        <dbReference type="ARBA" id="ARBA00023136"/>
    </source>
</evidence>
<dbReference type="Proteomes" id="UP000243719">
    <property type="component" value="Unassembled WGS sequence"/>
</dbReference>
<feature type="transmembrane region" description="Helical" evidence="5">
    <location>
        <begin position="102"/>
        <end position="128"/>
    </location>
</feature>
<dbReference type="GO" id="GO:0016020">
    <property type="term" value="C:membrane"/>
    <property type="evidence" value="ECO:0007669"/>
    <property type="project" value="UniProtKB-SubCell"/>
</dbReference>
<evidence type="ECO:0000313" key="6">
    <source>
        <dbReference type="EMBL" id="SDV49476.1"/>
    </source>
</evidence>
<dbReference type="Pfam" id="PF04172">
    <property type="entry name" value="LrgB"/>
    <property type="match status" value="1"/>
</dbReference>
<evidence type="ECO:0000256" key="5">
    <source>
        <dbReference type="SAM" id="Phobius"/>
    </source>
</evidence>
<dbReference type="AlphaFoldDB" id="A0A1H2PSE7"/>
<dbReference type="RefSeq" id="WP_091909559.1">
    <property type="nucleotide sequence ID" value="NZ_FNLO01000008.1"/>
</dbReference>
<reference evidence="7" key="1">
    <citation type="submission" date="2016-09" db="EMBL/GenBank/DDBJ databases">
        <authorList>
            <person name="Varghese N."/>
            <person name="Submissions S."/>
        </authorList>
    </citation>
    <scope>NUCLEOTIDE SEQUENCE [LARGE SCALE GENOMIC DNA]</scope>
    <source>
        <strain evidence="7">JS23</strain>
    </source>
</reference>
<keyword evidence="7" id="KW-1185">Reference proteome</keyword>
<dbReference type="OrthoDB" id="9811701at2"/>
<accession>A0A1H2PSE7</accession>
<evidence type="ECO:0000313" key="7">
    <source>
        <dbReference type="Proteomes" id="UP000243719"/>
    </source>
</evidence>
<sequence length="245" mass="24843">MTGIIASFVDAWHALAASPAFSLALTLGAYVAARACARRMGGAPLANPVVITIVLVIVGLAVTGTPYATYRNGASFIHFLLAPATVALAVPLYRQLGRLRRLWLPLTVGLLAGSVTAIVSAVACARWLGASPRTVVSLAPKSVTTPIAMAVAESLGGNGSLAAVAVIATGIVGAIAGPALLRCVGVRRDDIGGFAIGLAAHGIGTARAFQLSTEMGAFAALAMGLNGLLTACIAPWLVPLLLHWF</sequence>
<keyword evidence="4 5" id="KW-0472">Membrane</keyword>
<feature type="transmembrane region" description="Helical" evidence="5">
    <location>
        <begin position="12"/>
        <end position="33"/>
    </location>
</feature>
<evidence type="ECO:0000256" key="3">
    <source>
        <dbReference type="ARBA" id="ARBA00022989"/>
    </source>
</evidence>
<protein>
    <submittedName>
        <fullName evidence="6">TIGR00659 family protein</fullName>
    </submittedName>
</protein>
<evidence type="ECO:0000256" key="1">
    <source>
        <dbReference type="ARBA" id="ARBA00004141"/>
    </source>
</evidence>
<keyword evidence="2 5" id="KW-0812">Transmembrane</keyword>
<comment type="subcellular location">
    <subcellularLocation>
        <location evidence="1">Membrane</location>
        <topology evidence="1">Multi-pass membrane protein</topology>
    </subcellularLocation>
</comment>
<feature type="transmembrane region" description="Helical" evidence="5">
    <location>
        <begin position="161"/>
        <end position="184"/>
    </location>
</feature>
<dbReference type="PANTHER" id="PTHR30249">
    <property type="entry name" value="PUTATIVE SEROTONIN TRANSPORTER"/>
    <property type="match status" value="1"/>
</dbReference>
<feature type="transmembrane region" description="Helical" evidence="5">
    <location>
        <begin position="45"/>
        <end position="68"/>
    </location>
</feature>
<name>A0A1H2PSE7_9BURK</name>
<keyword evidence="3 5" id="KW-1133">Transmembrane helix</keyword>
<dbReference type="InterPro" id="IPR007300">
    <property type="entry name" value="CidB/LrgB"/>
</dbReference>
<dbReference type="EMBL" id="FNLO01000008">
    <property type="protein sequence ID" value="SDV49476.1"/>
    <property type="molecule type" value="Genomic_DNA"/>
</dbReference>
<gene>
    <name evidence="6" type="ORF">SAMN05216551_108116</name>
</gene>
<proteinExistence type="predicted"/>
<evidence type="ECO:0000256" key="2">
    <source>
        <dbReference type="ARBA" id="ARBA00022692"/>
    </source>
</evidence>
<organism evidence="6 7">
    <name type="scientific">Chitinasiproducens palmae</name>
    <dbReference type="NCBI Taxonomy" id="1770053"/>
    <lineage>
        <taxon>Bacteria</taxon>
        <taxon>Pseudomonadati</taxon>
        <taxon>Pseudomonadota</taxon>
        <taxon>Betaproteobacteria</taxon>
        <taxon>Burkholderiales</taxon>
        <taxon>Burkholderiaceae</taxon>
        <taxon>Chitinasiproducens</taxon>
    </lineage>
</organism>